<sequence length="419" mass="45796">MSDMTGNDTDFSNGPLSGLRVLDCSTMLAAPYGATLLGDMGADVIKIESHHGDDSRKFGPMRGEDAGPFLSLNRNKRDMVLDLRQQEAQRVFADVASTADVLITNVREPALSKLGISYEQVKAHKPDIIWIRVTAFGPDGPYDGRPGIDFLVQGYAGVLALNGEPDGEPVRTSFPAVDVMTSMMVANAAQAALRVRDRTGEGQRIEVSLLDTLVHAQASSIGTYLTTGEIPERTGNRSLAFAPSGCFPTRDRHHVVITTPGEKFFANICRALATDWDSDTRFANAAARKANEDELDRLISERTCQFDRQDLVEKLVAADVLVAPINTPAEVPLDPQIRHNNMLVDVVHPEYGEVTVTGIPIRFYGTPCEVRQHPPLLGEHTRELLAEAGYGAGDIDELIRKGLAADNADIKRRRKQRRG</sequence>
<dbReference type="InterPro" id="IPR003673">
    <property type="entry name" value="CoA-Trfase_fam_III"/>
</dbReference>
<dbReference type="OrthoDB" id="9058532at2"/>
<comment type="caution">
    <text evidence="2">The sequence shown here is derived from an EMBL/GenBank/DDBJ whole genome shotgun (WGS) entry which is preliminary data.</text>
</comment>
<dbReference type="GO" id="GO:0008410">
    <property type="term" value="F:CoA-transferase activity"/>
    <property type="evidence" value="ECO:0007669"/>
    <property type="project" value="TreeGrafter"/>
</dbReference>
<keyword evidence="3" id="KW-1185">Reference proteome</keyword>
<reference evidence="2 3" key="1">
    <citation type="submission" date="2018-01" db="EMBL/GenBank/DDBJ databases">
        <title>The draft genome sequence of Halioglobus lutimaris HF004.</title>
        <authorList>
            <person name="Du Z.-J."/>
            <person name="Shi M.-J."/>
        </authorList>
    </citation>
    <scope>NUCLEOTIDE SEQUENCE [LARGE SCALE GENOMIC DNA]</scope>
    <source>
        <strain evidence="2 3">HF004</strain>
    </source>
</reference>
<dbReference type="InterPro" id="IPR023606">
    <property type="entry name" value="CoA-Trfase_III_dom_1_sf"/>
</dbReference>
<dbReference type="Gene3D" id="3.30.1540.10">
    <property type="entry name" value="formyl-coa transferase, domain 3"/>
    <property type="match status" value="1"/>
</dbReference>
<keyword evidence="1 2" id="KW-0808">Transferase</keyword>
<dbReference type="SUPFAM" id="SSF89796">
    <property type="entry name" value="CoA-transferase family III (CaiB/BaiF)"/>
    <property type="match status" value="1"/>
</dbReference>
<accession>A0A2N5X3W0</accession>
<evidence type="ECO:0000313" key="2">
    <source>
        <dbReference type="EMBL" id="PLW69163.1"/>
    </source>
</evidence>
<dbReference type="Gene3D" id="3.40.50.10540">
    <property type="entry name" value="Crotonobetainyl-coa:carnitine coa-transferase, domain 1"/>
    <property type="match status" value="1"/>
</dbReference>
<dbReference type="AlphaFoldDB" id="A0A2N5X3W0"/>
<dbReference type="Proteomes" id="UP000235005">
    <property type="component" value="Unassembled WGS sequence"/>
</dbReference>
<organism evidence="2 3">
    <name type="scientific">Pseudohalioglobus lutimaris</name>
    <dbReference type="NCBI Taxonomy" id="1737061"/>
    <lineage>
        <taxon>Bacteria</taxon>
        <taxon>Pseudomonadati</taxon>
        <taxon>Pseudomonadota</taxon>
        <taxon>Gammaproteobacteria</taxon>
        <taxon>Cellvibrionales</taxon>
        <taxon>Halieaceae</taxon>
        <taxon>Pseudohalioglobus</taxon>
    </lineage>
</organism>
<evidence type="ECO:0000313" key="3">
    <source>
        <dbReference type="Proteomes" id="UP000235005"/>
    </source>
</evidence>
<protein>
    <submittedName>
        <fullName evidence="2">CoA transferase</fullName>
    </submittedName>
</protein>
<name>A0A2N5X3W0_9GAMM</name>
<proteinExistence type="predicted"/>
<dbReference type="InterPro" id="IPR044855">
    <property type="entry name" value="CoA-Trfase_III_dom3_sf"/>
</dbReference>
<dbReference type="EMBL" id="PKUS01000008">
    <property type="protein sequence ID" value="PLW69163.1"/>
    <property type="molecule type" value="Genomic_DNA"/>
</dbReference>
<dbReference type="PANTHER" id="PTHR48207">
    <property type="entry name" value="SUCCINATE--HYDROXYMETHYLGLUTARATE COA-TRANSFERASE"/>
    <property type="match status" value="1"/>
</dbReference>
<dbReference type="InterPro" id="IPR050483">
    <property type="entry name" value="CoA-transferase_III_domain"/>
</dbReference>
<evidence type="ECO:0000256" key="1">
    <source>
        <dbReference type="ARBA" id="ARBA00022679"/>
    </source>
</evidence>
<gene>
    <name evidence="2" type="ORF">C0039_08870</name>
</gene>
<dbReference type="Pfam" id="PF02515">
    <property type="entry name" value="CoA_transf_3"/>
    <property type="match status" value="1"/>
</dbReference>
<dbReference type="RefSeq" id="WP_084179500.1">
    <property type="nucleotide sequence ID" value="NZ_PKUS01000008.1"/>
</dbReference>
<dbReference type="PANTHER" id="PTHR48207:SF4">
    <property type="entry name" value="BLL6097 PROTEIN"/>
    <property type="match status" value="1"/>
</dbReference>